<dbReference type="SUPFAM" id="SSF55144">
    <property type="entry name" value="LigT-like"/>
    <property type="match status" value="1"/>
</dbReference>
<feature type="region of interest" description="Disordered" evidence="1">
    <location>
        <begin position="40"/>
        <end position="85"/>
    </location>
</feature>
<dbReference type="GO" id="GO:0005634">
    <property type="term" value="C:nucleus"/>
    <property type="evidence" value="ECO:0007669"/>
    <property type="project" value="TreeGrafter"/>
</dbReference>
<sequence length="460" mass="49731">MPKRQGQKPNKKPATHFLCFPLTTHESVRQLSDSLAYFESITAHSPGKDPGATPEREGSQGPARESALDQSNPVSSVSQSLSPETARKLQVIPEKAHRPPGTYHFTLGTMDLSSQEEMDKAVALLREIDYLALLMEAEQRAPAGTREDGQGGSLQRAAGADQRVEGVEERAGSKVERGLAKVGGFSDKGASESTAITPNTTTNAPPSPAVNTLRSLTRPISPPPPSSHPRHPQPITQPITQTASHPAPLSITLHSLGVFPSASQARVFFAHPIDPTRRLKIFSILIRERFNAADLILDQRPLVLHATVANLIYAKHDSKRAGRARRGGGHAVDAREILRFFNGELGGDGGVNKAPPMPDEKIALESAGKIELEGSGQKFVAPGEEARSTSAASDAQVQLRAFRRPHPIPYIWARDIPITSIRICKMGAEPSDKPGWELEYRAVAEEVFLPATSQEILGHE</sequence>
<evidence type="ECO:0000313" key="3">
    <source>
        <dbReference type="EMBL" id="KAJ9615154.1"/>
    </source>
</evidence>
<evidence type="ECO:0000256" key="1">
    <source>
        <dbReference type="SAM" id="MobiDB-lite"/>
    </source>
</evidence>
<dbReference type="PANTHER" id="PTHR13360:SF1">
    <property type="entry name" value="ACTIVATING SIGNAL COINTEGRATOR 1 COMPLEX SUBUNIT 1"/>
    <property type="match status" value="1"/>
</dbReference>
<organism evidence="3 4">
    <name type="scientific">Cladophialophora chaetospira</name>
    <dbReference type="NCBI Taxonomy" id="386627"/>
    <lineage>
        <taxon>Eukaryota</taxon>
        <taxon>Fungi</taxon>
        <taxon>Dikarya</taxon>
        <taxon>Ascomycota</taxon>
        <taxon>Pezizomycotina</taxon>
        <taxon>Eurotiomycetes</taxon>
        <taxon>Chaetothyriomycetidae</taxon>
        <taxon>Chaetothyriales</taxon>
        <taxon>Herpotrichiellaceae</taxon>
        <taxon>Cladophialophora</taxon>
    </lineage>
</organism>
<reference evidence="3" key="1">
    <citation type="submission" date="2022-10" db="EMBL/GenBank/DDBJ databases">
        <title>Culturing micro-colonial fungi from biological soil crusts in the Mojave desert and describing Neophaeococcomyces mojavensis, and introducing the new genera and species Taxawa tesnikishii.</title>
        <authorList>
            <person name="Kurbessoian T."/>
            <person name="Stajich J.E."/>
        </authorList>
    </citation>
    <scope>NUCLEOTIDE SEQUENCE</scope>
    <source>
        <strain evidence="3">TK_41</strain>
    </source>
</reference>
<keyword evidence="4" id="KW-1185">Reference proteome</keyword>
<protein>
    <recommendedName>
        <fullName evidence="2">A-kinase anchor protein 7-like phosphoesterase domain-containing protein</fullName>
    </recommendedName>
</protein>
<dbReference type="GO" id="GO:0006307">
    <property type="term" value="P:DNA alkylation repair"/>
    <property type="evidence" value="ECO:0007669"/>
    <property type="project" value="InterPro"/>
</dbReference>
<dbReference type="InterPro" id="IPR009097">
    <property type="entry name" value="Cyclic_Pdiesterase"/>
</dbReference>
<accession>A0AA38XKH8</accession>
<dbReference type="Proteomes" id="UP001172673">
    <property type="component" value="Unassembled WGS sequence"/>
</dbReference>
<feature type="compositionally biased region" description="Basic and acidic residues" evidence="1">
    <location>
        <begin position="162"/>
        <end position="179"/>
    </location>
</feature>
<name>A0AA38XKH8_9EURO</name>
<dbReference type="Pfam" id="PF10469">
    <property type="entry name" value="AKAP7_NLS"/>
    <property type="match status" value="1"/>
</dbReference>
<dbReference type="InterPro" id="IPR019510">
    <property type="entry name" value="AKAP7-like_phosphoesterase"/>
</dbReference>
<dbReference type="PANTHER" id="PTHR13360">
    <property type="entry name" value="ACTIVATING SIGNAL COINTEGRATOR 1 COMPLEX SUBUNIT 1"/>
    <property type="match status" value="1"/>
</dbReference>
<feature type="compositionally biased region" description="Low complexity" evidence="1">
    <location>
        <begin position="191"/>
        <end position="212"/>
    </location>
</feature>
<proteinExistence type="predicted"/>
<dbReference type="Gene3D" id="3.90.1140.10">
    <property type="entry name" value="Cyclic phosphodiesterase"/>
    <property type="match status" value="2"/>
</dbReference>
<dbReference type="GO" id="GO:0006355">
    <property type="term" value="P:regulation of DNA-templated transcription"/>
    <property type="evidence" value="ECO:0007669"/>
    <property type="project" value="TreeGrafter"/>
</dbReference>
<evidence type="ECO:0000313" key="4">
    <source>
        <dbReference type="Proteomes" id="UP001172673"/>
    </source>
</evidence>
<dbReference type="InterPro" id="IPR009210">
    <property type="entry name" value="ASCC1"/>
</dbReference>
<feature type="compositionally biased region" description="Low complexity" evidence="1">
    <location>
        <begin position="70"/>
        <end position="83"/>
    </location>
</feature>
<comment type="caution">
    <text evidence="3">The sequence shown here is derived from an EMBL/GenBank/DDBJ whole genome shotgun (WGS) entry which is preliminary data.</text>
</comment>
<feature type="domain" description="A-kinase anchor protein 7-like phosphoesterase" evidence="2">
    <location>
        <begin position="15"/>
        <end position="342"/>
    </location>
</feature>
<dbReference type="EMBL" id="JAPDRK010000002">
    <property type="protein sequence ID" value="KAJ9615154.1"/>
    <property type="molecule type" value="Genomic_DNA"/>
</dbReference>
<gene>
    <name evidence="3" type="ORF">H2200_001228</name>
</gene>
<dbReference type="AlphaFoldDB" id="A0AA38XKH8"/>
<evidence type="ECO:0000259" key="2">
    <source>
        <dbReference type="Pfam" id="PF10469"/>
    </source>
</evidence>
<feature type="region of interest" description="Disordered" evidence="1">
    <location>
        <begin position="141"/>
        <end position="243"/>
    </location>
</feature>